<dbReference type="SUPFAM" id="SSF53448">
    <property type="entry name" value="Nucleotide-diphospho-sugar transferases"/>
    <property type="match status" value="1"/>
</dbReference>
<accession>L9XFZ1</accession>
<dbReference type="STRING" id="1227498.C492_10995"/>
<dbReference type="CDD" id="cd04182">
    <property type="entry name" value="GT_2_like_f"/>
    <property type="match status" value="1"/>
</dbReference>
<dbReference type="EMBL" id="AOIA01000102">
    <property type="protein sequence ID" value="ELY59593.1"/>
    <property type="molecule type" value="Genomic_DNA"/>
</dbReference>
<sequence length="212" mass="22892">MSDRTALPIVSPPDCQQSLDSTTIAGIVLAAGTSSRFGDENKLLADINGKTVLVQSVQNLIESKVDIVYVVTGNEHHRLRDAVDDLEVQTITNEAYEQGQATSIRTGIRAVRQHTSIDAVLISLGDMPFITSSTINHLIATYRRDAAGIIVAGYQGRRGNPVLFDTSYLESLASISGDTGARHFILESNDAVLVETEDPGVIQDIDTPDDLR</sequence>
<dbReference type="Pfam" id="PF12804">
    <property type="entry name" value="NTP_transf_3"/>
    <property type="match status" value="1"/>
</dbReference>
<name>L9XFZ1_9EURY</name>
<comment type="caution">
    <text evidence="2">The sequence shown here is derived from an EMBL/GenBank/DDBJ whole genome shotgun (WGS) entry which is preliminary data.</text>
</comment>
<dbReference type="InterPro" id="IPR029044">
    <property type="entry name" value="Nucleotide-diphossugar_trans"/>
</dbReference>
<dbReference type="GO" id="GO:0016779">
    <property type="term" value="F:nucleotidyltransferase activity"/>
    <property type="evidence" value="ECO:0007669"/>
    <property type="project" value="UniProtKB-ARBA"/>
</dbReference>
<dbReference type="Gene3D" id="3.90.550.10">
    <property type="entry name" value="Spore Coat Polysaccharide Biosynthesis Protein SpsA, Chain A"/>
    <property type="match status" value="1"/>
</dbReference>
<dbReference type="Proteomes" id="UP000011531">
    <property type="component" value="Unassembled WGS sequence"/>
</dbReference>
<organism evidence="2 3">
    <name type="scientific">Natronococcus jeotgali DSM 18795</name>
    <dbReference type="NCBI Taxonomy" id="1227498"/>
    <lineage>
        <taxon>Archaea</taxon>
        <taxon>Methanobacteriati</taxon>
        <taxon>Methanobacteriota</taxon>
        <taxon>Stenosarchaea group</taxon>
        <taxon>Halobacteria</taxon>
        <taxon>Halobacteriales</taxon>
        <taxon>Natrialbaceae</taxon>
        <taxon>Natronococcus</taxon>
    </lineage>
</organism>
<dbReference type="PANTHER" id="PTHR43777:SF1">
    <property type="entry name" value="MOLYBDENUM COFACTOR CYTIDYLYLTRANSFERASE"/>
    <property type="match status" value="1"/>
</dbReference>
<dbReference type="OrthoDB" id="28434at2157"/>
<dbReference type="InterPro" id="IPR025877">
    <property type="entry name" value="MobA-like_NTP_Trfase"/>
</dbReference>
<reference evidence="2 3" key="1">
    <citation type="journal article" date="2014" name="PLoS Genet.">
        <title>Phylogenetically driven sequencing of extremely halophilic archaea reveals strategies for static and dynamic osmo-response.</title>
        <authorList>
            <person name="Becker E.A."/>
            <person name="Seitzer P.M."/>
            <person name="Tritt A."/>
            <person name="Larsen D."/>
            <person name="Krusor M."/>
            <person name="Yao A.I."/>
            <person name="Wu D."/>
            <person name="Madern D."/>
            <person name="Eisen J.A."/>
            <person name="Darling A.E."/>
            <person name="Facciotti M.T."/>
        </authorList>
    </citation>
    <scope>NUCLEOTIDE SEQUENCE [LARGE SCALE GENOMIC DNA]</scope>
    <source>
        <strain evidence="2 3">DSM 18795</strain>
    </source>
</reference>
<proteinExistence type="predicted"/>
<evidence type="ECO:0000259" key="1">
    <source>
        <dbReference type="Pfam" id="PF12804"/>
    </source>
</evidence>
<evidence type="ECO:0000313" key="3">
    <source>
        <dbReference type="Proteomes" id="UP000011531"/>
    </source>
</evidence>
<dbReference type="RefSeq" id="WP_008423298.1">
    <property type="nucleotide sequence ID" value="NZ_AOIA01000102.1"/>
</dbReference>
<dbReference type="PANTHER" id="PTHR43777">
    <property type="entry name" value="MOLYBDENUM COFACTOR CYTIDYLYLTRANSFERASE"/>
    <property type="match status" value="1"/>
</dbReference>
<feature type="domain" description="MobA-like NTP transferase" evidence="1">
    <location>
        <begin position="26"/>
        <end position="188"/>
    </location>
</feature>
<gene>
    <name evidence="2" type="ORF">C492_10995</name>
</gene>
<protein>
    <submittedName>
        <fullName evidence="2">Molybdopterin-guanine dinucleotide biosynthesis protein MobA</fullName>
    </submittedName>
</protein>
<evidence type="ECO:0000313" key="2">
    <source>
        <dbReference type="EMBL" id="ELY59593.1"/>
    </source>
</evidence>
<dbReference type="AlphaFoldDB" id="L9XFZ1"/>
<keyword evidence="3" id="KW-1185">Reference proteome</keyword>